<dbReference type="EMBL" id="CP012621">
    <property type="protein sequence ID" value="ATG76020.1"/>
    <property type="molecule type" value="Genomic_DNA"/>
</dbReference>
<dbReference type="PANTHER" id="PTHR30298:SF0">
    <property type="entry name" value="PROTEIN YBFL-RELATED"/>
    <property type="match status" value="1"/>
</dbReference>
<dbReference type="AlphaFoldDB" id="A0A291HUM4"/>
<dbReference type="GO" id="GO:0006313">
    <property type="term" value="P:DNA transposition"/>
    <property type="evidence" value="ECO:0007669"/>
    <property type="project" value="InterPro"/>
</dbReference>
<reference evidence="5" key="1">
    <citation type="submission" date="2015-09" db="EMBL/GenBank/DDBJ databases">
        <authorList>
            <person name="Shao Z."/>
            <person name="Wang L."/>
        </authorList>
    </citation>
    <scope>NUCLEOTIDE SEQUENCE [LARGE SCALE GENOMIC DNA]</scope>
    <source>
        <strain evidence="5">F13-1</strain>
    </source>
</reference>
<dbReference type="GO" id="GO:0004803">
    <property type="term" value="F:transposase activity"/>
    <property type="evidence" value="ECO:0007669"/>
    <property type="project" value="InterPro"/>
</dbReference>
<accession>A0A291HUM4</accession>
<evidence type="ECO:0000313" key="4">
    <source>
        <dbReference type="EMBL" id="ATG76020.1"/>
    </source>
</evidence>
<organism evidence="3 5">
    <name type="scientific">Zobellella denitrificans</name>
    <dbReference type="NCBI Taxonomy" id="347534"/>
    <lineage>
        <taxon>Bacteria</taxon>
        <taxon>Pseudomonadati</taxon>
        <taxon>Pseudomonadota</taxon>
        <taxon>Gammaproteobacteria</taxon>
        <taxon>Aeromonadales</taxon>
        <taxon>Aeromonadaceae</taxon>
        <taxon>Zobellella</taxon>
    </lineage>
</organism>
<reference evidence="3" key="2">
    <citation type="submission" date="2015-09" db="EMBL/GenBank/DDBJ databases">
        <authorList>
            <person name="Jackson K.R."/>
            <person name="Lunt B.L."/>
            <person name="Fisher J.N.B."/>
            <person name="Gardner A.V."/>
            <person name="Bailey M.E."/>
            <person name="Deus L.M."/>
            <person name="Earl A.S."/>
            <person name="Gibby P.D."/>
            <person name="Hartmann K.A."/>
            <person name="Liu J.E."/>
            <person name="Manci A.M."/>
            <person name="Nielsen D.A."/>
            <person name="Solomon M.B."/>
            <person name="Breakwell D.P."/>
            <person name="Burnett S.H."/>
            <person name="Grose J.H."/>
        </authorList>
    </citation>
    <scope>NUCLEOTIDE SEQUENCE [LARGE SCALE GENOMIC DNA]</scope>
    <source>
        <strain evidence="3">F13-1</strain>
    </source>
</reference>
<gene>
    <name evidence="3" type="ORF">AN401_02700</name>
    <name evidence="4" type="ORF">AN401_17200</name>
</gene>
<evidence type="ECO:0000313" key="5">
    <source>
        <dbReference type="Proteomes" id="UP000217763"/>
    </source>
</evidence>
<evidence type="ECO:0000259" key="2">
    <source>
        <dbReference type="Pfam" id="PF13808"/>
    </source>
</evidence>
<dbReference type="Pfam" id="PF01609">
    <property type="entry name" value="DDE_Tnp_1"/>
    <property type="match status" value="1"/>
</dbReference>
<dbReference type="NCBIfam" id="NF033564">
    <property type="entry name" value="transpos_ISAs1"/>
    <property type="match status" value="1"/>
</dbReference>
<dbReference type="RefSeq" id="WP_096780283.1">
    <property type="nucleotide sequence ID" value="NZ_CP012621.1"/>
</dbReference>
<protein>
    <recommendedName>
        <fullName evidence="6">ISAs1 family transposase</fullName>
    </recommendedName>
</protein>
<dbReference type="PANTHER" id="PTHR30298">
    <property type="entry name" value="H REPEAT-ASSOCIATED PREDICTED TRANSPOSASE"/>
    <property type="match status" value="1"/>
</dbReference>
<dbReference type="EMBL" id="CP012621">
    <property type="protein sequence ID" value="ATG75771.1"/>
    <property type="molecule type" value="Genomic_DNA"/>
</dbReference>
<feature type="domain" description="H repeat-associated protein N-terminal" evidence="2">
    <location>
        <begin position="8"/>
        <end position="94"/>
    </location>
</feature>
<dbReference type="InterPro" id="IPR051698">
    <property type="entry name" value="Transposase_11-like"/>
</dbReference>
<dbReference type="GO" id="GO:0003677">
    <property type="term" value="F:DNA binding"/>
    <property type="evidence" value="ECO:0007669"/>
    <property type="project" value="InterPro"/>
</dbReference>
<proteinExistence type="predicted"/>
<dbReference type="InterPro" id="IPR002559">
    <property type="entry name" value="Transposase_11"/>
</dbReference>
<evidence type="ECO:0000259" key="1">
    <source>
        <dbReference type="Pfam" id="PF01609"/>
    </source>
</evidence>
<dbReference type="Pfam" id="PF13808">
    <property type="entry name" value="DDE_Tnp_1_assoc"/>
    <property type="match status" value="1"/>
</dbReference>
<dbReference type="Proteomes" id="UP000217763">
    <property type="component" value="Chromosome"/>
</dbReference>
<dbReference type="KEGG" id="zdf:AN401_17200"/>
<feature type="domain" description="Transposase IS4-like" evidence="1">
    <location>
        <begin position="107"/>
        <end position="341"/>
    </location>
</feature>
<sequence>MAQKPLLDYLETLPDPRLQAKCSHVLSEVVFMATCAMMCGFDTWSEITLFAKEREQWFRRWLSLPGGVPSHDTFNRVFAILPPDSLKSIFQEWVSDILDNDTLSGQLAIDGKALRATAKGKGANPVHMVNAWSTELGMCIGQQKVDQKSNEITAIPALLKLLELEGCLVSIDAAGTQMNTVDTILKKSADYLLAVKDNQPTLSAEVQARFQAYWDSTTTDTPGPGFSEQFDAQHGRKEHRRCWTLAVDEHLPICQTWKAKTIIAVQAERVNKGKGHDFVRFYISSRTLDANLALKATRLHWSVENLLHWTLDIAFDEDRLQARVGHAGENLAVIRQWILNMLKRNTSRTLSMANKRKLCCLNDDYLLESMGLFKL</sequence>
<dbReference type="KEGG" id="zdf:AN401_02700"/>
<dbReference type="InterPro" id="IPR047647">
    <property type="entry name" value="ISAs1_transpos"/>
</dbReference>
<name>A0A291HUM4_9GAMM</name>
<keyword evidence="5" id="KW-1185">Reference proteome</keyword>
<evidence type="ECO:0000313" key="3">
    <source>
        <dbReference type="EMBL" id="ATG75771.1"/>
    </source>
</evidence>
<dbReference type="InterPro" id="IPR032806">
    <property type="entry name" value="YbfD_N"/>
</dbReference>
<evidence type="ECO:0008006" key="6">
    <source>
        <dbReference type="Google" id="ProtNLM"/>
    </source>
</evidence>